<feature type="compositionally biased region" description="Basic and acidic residues" evidence="1">
    <location>
        <begin position="92"/>
        <end position="108"/>
    </location>
</feature>
<feature type="compositionally biased region" description="Acidic residues" evidence="1">
    <location>
        <begin position="113"/>
        <end position="122"/>
    </location>
</feature>
<name>A0AAX4K7T0_9TREE</name>
<feature type="compositionally biased region" description="Basic and acidic residues" evidence="1">
    <location>
        <begin position="275"/>
        <end position="289"/>
    </location>
</feature>
<feature type="region of interest" description="Disordered" evidence="1">
    <location>
        <begin position="751"/>
        <end position="797"/>
    </location>
</feature>
<dbReference type="EMBL" id="CP144108">
    <property type="protein sequence ID" value="WWC92900.1"/>
    <property type="molecule type" value="Genomic_DNA"/>
</dbReference>
<feature type="region of interest" description="Disordered" evidence="1">
    <location>
        <begin position="92"/>
        <end position="133"/>
    </location>
</feature>
<feature type="region of interest" description="Disordered" evidence="1">
    <location>
        <begin position="275"/>
        <end position="376"/>
    </location>
</feature>
<feature type="compositionally biased region" description="Polar residues" evidence="1">
    <location>
        <begin position="295"/>
        <end position="310"/>
    </location>
</feature>
<feature type="compositionally biased region" description="Low complexity" evidence="1">
    <location>
        <begin position="362"/>
        <end position="376"/>
    </location>
</feature>
<reference evidence="2 3" key="1">
    <citation type="submission" date="2024-01" db="EMBL/GenBank/DDBJ databases">
        <title>Comparative genomics of Cryptococcus and Kwoniella reveals pathogenesis evolution and contrasting modes of karyotype evolution via chromosome fusion or intercentromeric recombination.</title>
        <authorList>
            <person name="Coelho M.A."/>
            <person name="David-Palma M."/>
            <person name="Shea T."/>
            <person name="Bowers K."/>
            <person name="McGinley-Smith S."/>
            <person name="Mohammad A.W."/>
            <person name="Gnirke A."/>
            <person name="Yurkov A.M."/>
            <person name="Nowrousian M."/>
            <person name="Sun S."/>
            <person name="Cuomo C.A."/>
            <person name="Heitman J."/>
        </authorList>
    </citation>
    <scope>NUCLEOTIDE SEQUENCE [LARGE SCALE GENOMIC DNA]</scope>
    <source>
        <strain evidence="2 3">CBS 6074</strain>
    </source>
</reference>
<dbReference type="RefSeq" id="XP_066079662.1">
    <property type="nucleotide sequence ID" value="XM_066223565.1"/>
</dbReference>
<evidence type="ECO:0000256" key="1">
    <source>
        <dbReference type="SAM" id="MobiDB-lite"/>
    </source>
</evidence>
<feature type="region of interest" description="Disordered" evidence="1">
    <location>
        <begin position="1"/>
        <end position="23"/>
    </location>
</feature>
<gene>
    <name evidence="2" type="ORF">L201_007862</name>
</gene>
<sequence>MSSTSSSSSRPIPTNTPTSRYHPYSFNANLLSYRNKGPSSIASATSYAPSIVSTATTVTSTLPRHKQNTLRLKVNTSIAPSSHIWDEFYKEHGKPKSDNKISKDDKNGNNDQDQNEGEEEMPGGELTPRQQKQPLEPASQNVIDNGFGFTEDAALTELLSMFNLPSSNDSNGLQSQNGTENRDITFQHQSVESTLGLGLGDYPGAEFLNLPDTASTLDSHFPGIDNFDFTRYDFGQTIQPIPALPNPFSNNIGNSADPANGMDNIATHVITHERAHQDEISSHSSDSNHHFSPIQPVTTQTTNHQNSPSLIHQERRSHEATTSSVPPQTNVQTSTSNLGTSIATHRHNEGNAPVSSIEEDNNTSSTSSSSKRTSLDESYTLPISISSSNYPLLNKIKMKAFSQDKHVIHFQKEVLSIAAKFYTDLGDLFENTPSDVIKRGMSRFGLFVKDETVSDVLEDIKLLCGRLTARANDISGYPCDDNNVVMASDNLTKQNPSPHSTDPPMQSTNSPHASASGSISKPIDLTAPTPRSEGNTPKPVHNGATATPQPTVHLISAEPNAEFTPIFSPYIPQAKHGYNPYTPESIKTGPSSVKLSTSSSPLYSGTTPVNTRTPNPGVNKIPMDLPPLATPNNKVIHGPWKPSEVERLRTLVGFSQDVEDNAPIDHTDWTWVVDNFGGTRNRHQVLIKAVELGLRETSTHHSRRVKQKGYRDALAAMETELKSTSSFPLQSPLPPLLPSAQIDIRSDVEKGKDYTSPTMLGEAGRRHSNSSFSSEPSKIRTPHQYHSPLEVNGTTNTNTVLSPIRMHNHISPYTPKSQINSMGFKPYAHPLHTTTSSTAPPQSRSVFHSQNGR</sequence>
<evidence type="ECO:0008006" key="4">
    <source>
        <dbReference type="Google" id="ProtNLM"/>
    </source>
</evidence>
<feature type="compositionally biased region" description="Polar residues" evidence="1">
    <location>
        <begin position="320"/>
        <end position="343"/>
    </location>
</feature>
<feature type="region of interest" description="Disordered" evidence="1">
    <location>
        <begin position="489"/>
        <end position="547"/>
    </location>
</feature>
<dbReference type="Proteomes" id="UP001355207">
    <property type="component" value="Chromosome 11"/>
</dbReference>
<protein>
    <recommendedName>
        <fullName evidence="4">Transcription activator GCR1-like domain-containing protein</fullName>
    </recommendedName>
</protein>
<keyword evidence="3" id="KW-1185">Reference proteome</keyword>
<proteinExistence type="predicted"/>
<dbReference type="GeneID" id="91098530"/>
<feature type="compositionally biased region" description="Polar residues" evidence="1">
    <location>
        <begin position="832"/>
        <end position="853"/>
    </location>
</feature>
<feature type="compositionally biased region" description="Polar residues" evidence="1">
    <location>
        <begin position="489"/>
        <end position="519"/>
    </location>
</feature>
<feature type="compositionally biased region" description="Low complexity" evidence="1">
    <location>
        <begin position="589"/>
        <end position="607"/>
    </location>
</feature>
<accession>A0AAX4K7T0</accession>
<evidence type="ECO:0000313" key="3">
    <source>
        <dbReference type="Proteomes" id="UP001355207"/>
    </source>
</evidence>
<evidence type="ECO:0000313" key="2">
    <source>
        <dbReference type="EMBL" id="WWC92900.1"/>
    </source>
</evidence>
<feature type="region of interest" description="Disordered" evidence="1">
    <location>
        <begin position="589"/>
        <end position="617"/>
    </location>
</feature>
<dbReference type="AlphaFoldDB" id="A0AAX4K7T0"/>
<organism evidence="2 3">
    <name type="scientific">Kwoniella dendrophila CBS 6074</name>
    <dbReference type="NCBI Taxonomy" id="1295534"/>
    <lineage>
        <taxon>Eukaryota</taxon>
        <taxon>Fungi</taxon>
        <taxon>Dikarya</taxon>
        <taxon>Basidiomycota</taxon>
        <taxon>Agaricomycotina</taxon>
        <taxon>Tremellomycetes</taxon>
        <taxon>Tremellales</taxon>
        <taxon>Cryptococcaceae</taxon>
        <taxon>Kwoniella</taxon>
    </lineage>
</organism>
<feature type="compositionally biased region" description="Low complexity" evidence="1">
    <location>
        <begin position="1"/>
        <end position="19"/>
    </location>
</feature>
<feature type="region of interest" description="Disordered" evidence="1">
    <location>
        <begin position="809"/>
        <end position="853"/>
    </location>
</feature>